<dbReference type="AlphaFoldDB" id="A0A182C7J2"/>
<gene>
    <name evidence="10" type="ORF">AT15_07030</name>
</gene>
<dbReference type="Gene3D" id="3.40.50.300">
    <property type="entry name" value="P-loop containing nucleotide triphosphate hydrolases"/>
    <property type="match status" value="2"/>
</dbReference>
<dbReference type="PROSITE" id="PS00211">
    <property type="entry name" value="ABC_TRANSPORTER_1"/>
    <property type="match status" value="1"/>
</dbReference>
<dbReference type="PATRIC" id="fig|1453497.3.peg.1402"/>
<feature type="domain" description="ABC transporter" evidence="9">
    <location>
        <begin position="46"/>
        <end position="281"/>
    </location>
</feature>
<evidence type="ECO:0000313" key="11">
    <source>
        <dbReference type="Proteomes" id="UP000077339"/>
    </source>
</evidence>
<dbReference type="CDD" id="cd03216">
    <property type="entry name" value="ABC_Carb_Monos_I"/>
    <property type="match status" value="1"/>
</dbReference>
<dbReference type="PANTHER" id="PTHR43790:SF4">
    <property type="entry name" value="GUANOSINE IMPORT ATP-BINDING PROTEIN NUPO"/>
    <property type="match status" value="1"/>
</dbReference>
<dbReference type="Pfam" id="PF00005">
    <property type="entry name" value="ABC_tran"/>
    <property type="match status" value="2"/>
</dbReference>
<evidence type="ECO:0000256" key="1">
    <source>
        <dbReference type="ARBA" id="ARBA00004202"/>
    </source>
</evidence>
<keyword evidence="7" id="KW-1278">Translocase</keyword>
<dbReference type="GO" id="GO:0016887">
    <property type="term" value="F:ATP hydrolysis activity"/>
    <property type="evidence" value="ECO:0007669"/>
    <property type="project" value="InterPro"/>
</dbReference>
<evidence type="ECO:0000313" key="10">
    <source>
        <dbReference type="EMBL" id="OAA31244.1"/>
    </source>
</evidence>
<evidence type="ECO:0000256" key="6">
    <source>
        <dbReference type="ARBA" id="ARBA00022840"/>
    </source>
</evidence>
<dbReference type="InterPro" id="IPR050107">
    <property type="entry name" value="ABC_carbohydrate_import_ATPase"/>
</dbReference>
<dbReference type="InterPro" id="IPR003439">
    <property type="entry name" value="ABC_transporter-like_ATP-bd"/>
</dbReference>
<dbReference type="OrthoDB" id="9771863at2"/>
<protein>
    <submittedName>
        <fullName evidence="10">Heme ABC transporter ATP-binding protein</fullName>
    </submittedName>
</protein>
<evidence type="ECO:0000256" key="2">
    <source>
        <dbReference type="ARBA" id="ARBA00022448"/>
    </source>
</evidence>
<dbReference type="InterPro" id="IPR003593">
    <property type="entry name" value="AAA+_ATPase"/>
</dbReference>
<comment type="subcellular location">
    <subcellularLocation>
        <location evidence="1">Cell membrane</location>
        <topology evidence="1">Peripheral membrane protein</topology>
    </subcellularLocation>
</comment>
<dbReference type="PANTHER" id="PTHR43790">
    <property type="entry name" value="CARBOHYDRATE TRANSPORT ATP-BINDING PROTEIN MG119-RELATED"/>
    <property type="match status" value="1"/>
</dbReference>
<evidence type="ECO:0000256" key="7">
    <source>
        <dbReference type="ARBA" id="ARBA00022967"/>
    </source>
</evidence>
<dbReference type="SUPFAM" id="SSF52540">
    <property type="entry name" value="P-loop containing nucleoside triphosphate hydrolases"/>
    <property type="match status" value="2"/>
</dbReference>
<keyword evidence="3" id="KW-1003">Cell membrane</keyword>
<evidence type="ECO:0000256" key="4">
    <source>
        <dbReference type="ARBA" id="ARBA00022737"/>
    </source>
</evidence>
<keyword evidence="2" id="KW-0813">Transport</keyword>
<proteinExistence type="predicted"/>
<keyword evidence="4" id="KW-0677">Repeat</keyword>
<dbReference type="CDD" id="cd03215">
    <property type="entry name" value="ABC_Carb_Monos_II"/>
    <property type="match status" value="1"/>
</dbReference>
<feature type="domain" description="ABC transporter" evidence="9">
    <location>
        <begin position="298"/>
        <end position="545"/>
    </location>
</feature>
<dbReference type="InterPro" id="IPR017871">
    <property type="entry name" value="ABC_transporter-like_CS"/>
</dbReference>
<dbReference type="InterPro" id="IPR027417">
    <property type="entry name" value="P-loop_NTPase"/>
</dbReference>
<name>A0A182C7J2_9BACT</name>
<accession>A0A182C7J2</accession>
<organism evidence="10 11">
    <name type="scientific">Kosmotoga arenicorallina S304</name>
    <dbReference type="NCBI Taxonomy" id="1453497"/>
    <lineage>
        <taxon>Bacteria</taxon>
        <taxon>Thermotogati</taxon>
        <taxon>Thermotogota</taxon>
        <taxon>Thermotogae</taxon>
        <taxon>Kosmotogales</taxon>
        <taxon>Kosmotogaceae</taxon>
        <taxon>Kosmotoga</taxon>
    </lineage>
</organism>
<dbReference type="SMART" id="SM00382">
    <property type="entry name" value="AAA"/>
    <property type="match status" value="2"/>
</dbReference>
<dbReference type="STRING" id="1453497.AT15_07030"/>
<dbReference type="GO" id="GO:0005886">
    <property type="term" value="C:plasma membrane"/>
    <property type="evidence" value="ECO:0007669"/>
    <property type="project" value="UniProtKB-SubCell"/>
</dbReference>
<reference evidence="10 11" key="1">
    <citation type="submission" date="2014-02" db="EMBL/GenBank/DDBJ databases">
        <title>Kosmotoga genome sequencing.</title>
        <authorList>
            <person name="Pollo S.M."/>
            <person name="Charchuk R."/>
            <person name="Nesbo C.L."/>
        </authorList>
    </citation>
    <scope>NUCLEOTIDE SEQUENCE [LARGE SCALE GENOMIC DNA]</scope>
    <source>
        <strain evidence="10 11">S304</strain>
    </source>
</reference>
<evidence type="ECO:0000256" key="8">
    <source>
        <dbReference type="ARBA" id="ARBA00023136"/>
    </source>
</evidence>
<comment type="caution">
    <text evidence="10">The sequence shown here is derived from an EMBL/GenBank/DDBJ whole genome shotgun (WGS) entry which is preliminary data.</text>
</comment>
<dbReference type="FunFam" id="3.40.50.300:FF:000127">
    <property type="entry name" value="Ribose import ATP-binding protein RbsA"/>
    <property type="match status" value="1"/>
</dbReference>
<evidence type="ECO:0000256" key="5">
    <source>
        <dbReference type="ARBA" id="ARBA00022741"/>
    </source>
</evidence>
<dbReference type="EMBL" id="JFHK01000004">
    <property type="protein sequence ID" value="OAA31244.1"/>
    <property type="molecule type" value="Genomic_DNA"/>
</dbReference>
<dbReference type="GO" id="GO:0005524">
    <property type="term" value="F:ATP binding"/>
    <property type="evidence" value="ECO:0007669"/>
    <property type="project" value="UniProtKB-KW"/>
</dbReference>
<keyword evidence="6 10" id="KW-0067">ATP-binding</keyword>
<sequence length="558" mass="61708">MPPISLITDDIKGREVLLPIFSIVGDGGESVSVLKSGTPDFSDYAVVMKGIVKKFPSVVANDRVDFFVKKGEIHALVGENGAGKSTLMKQLYGLYTPDDGEIYINGKRVHFKGPRDAIDNGIGMVHQHFMLVDNQTVAENVILGSEPRKGIVLDYNKARKEVKELSEKYGLAVDVDAKIEDIPVGMQQRVEILKILYRGAEILIFDEPTAVLTPQETEELFNVMRLLKDSGKTIIFITHKLNEVMAITENVTVMRLGKVTGNVLTKDTNPREIATMMVGREVLLRIEKEEANPSGVVLEIEDLWVKDNRGLDAVRGVSLEVRAGEIVGIAGVAGNGQTELVEAITGLRKAEKGKVVLLGKEMTNASPLEFRESGLTHIPEDRIKRGMISQYPVYYNVILGKHSEEPFARNGILNLGEIKQYSSKLIERFDVRPRDINMLAGNLSGGNQQKMVVARELDETPVKPKVVVIAQPTRGLDIGAIEFIHKTIISMRDQGIGILLISMELDEIFSLSDRILVFYEGEIMGEVTPEEITREEIGLMMAGHKKAEVLGEQRGDVK</sequence>
<keyword evidence="11" id="KW-1185">Reference proteome</keyword>
<evidence type="ECO:0000259" key="9">
    <source>
        <dbReference type="PROSITE" id="PS50893"/>
    </source>
</evidence>
<evidence type="ECO:0000256" key="3">
    <source>
        <dbReference type="ARBA" id="ARBA00022475"/>
    </source>
</evidence>
<dbReference type="PROSITE" id="PS50893">
    <property type="entry name" value="ABC_TRANSPORTER_2"/>
    <property type="match status" value="2"/>
</dbReference>
<keyword evidence="8" id="KW-0472">Membrane</keyword>
<dbReference type="Proteomes" id="UP000077339">
    <property type="component" value="Unassembled WGS sequence"/>
</dbReference>
<keyword evidence="5" id="KW-0547">Nucleotide-binding</keyword>